<dbReference type="AlphaFoldDB" id="A0A151RUM5"/>
<evidence type="ECO:0000313" key="1">
    <source>
        <dbReference type="EMBL" id="KYP46247.1"/>
    </source>
</evidence>
<gene>
    <name evidence="1" type="ORF">KK1_032184</name>
</gene>
<name>A0A151RUM5_CAJCA</name>
<dbReference type="Gramene" id="C.cajan_34681.t">
    <property type="protein sequence ID" value="C.cajan_34681.t.cds1"/>
    <property type="gene ID" value="C.cajan_34681"/>
</dbReference>
<protein>
    <submittedName>
        <fullName evidence="1">Uncharacterized protein</fullName>
    </submittedName>
</protein>
<organism evidence="1 2">
    <name type="scientific">Cajanus cajan</name>
    <name type="common">Pigeon pea</name>
    <name type="synonym">Cajanus indicus</name>
    <dbReference type="NCBI Taxonomy" id="3821"/>
    <lineage>
        <taxon>Eukaryota</taxon>
        <taxon>Viridiplantae</taxon>
        <taxon>Streptophyta</taxon>
        <taxon>Embryophyta</taxon>
        <taxon>Tracheophyta</taxon>
        <taxon>Spermatophyta</taxon>
        <taxon>Magnoliopsida</taxon>
        <taxon>eudicotyledons</taxon>
        <taxon>Gunneridae</taxon>
        <taxon>Pentapetalae</taxon>
        <taxon>rosids</taxon>
        <taxon>fabids</taxon>
        <taxon>Fabales</taxon>
        <taxon>Fabaceae</taxon>
        <taxon>Papilionoideae</taxon>
        <taxon>50 kb inversion clade</taxon>
        <taxon>NPAAA clade</taxon>
        <taxon>indigoferoid/millettioid clade</taxon>
        <taxon>Phaseoleae</taxon>
        <taxon>Cajanus</taxon>
    </lineage>
</organism>
<dbReference type="EMBL" id="KQ483564">
    <property type="protein sequence ID" value="KYP46247.1"/>
    <property type="molecule type" value="Genomic_DNA"/>
</dbReference>
<proteinExistence type="predicted"/>
<accession>A0A151RUM5</accession>
<keyword evidence="2" id="KW-1185">Reference proteome</keyword>
<sequence>IIKATKALPAIKQGDMSEGRGNGSKAKAIANSKEDTQVDSTLFKVCLHINLKVLIHNGGDIVAVAIGSE</sequence>
<feature type="non-terminal residue" evidence="1">
    <location>
        <position position="1"/>
    </location>
</feature>
<reference evidence="1" key="1">
    <citation type="journal article" date="2012" name="Nat. Biotechnol.">
        <title>Draft genome sequence of pigeonpea (Cajanus cajan), an orphan legume crop of resource-poor farmers.</title>
        <authorList>
            <person name="Varshney R.K."/>
            <person name="Chen W."/>
            <person name="Li Y."/>
            <person name="Bharti A.K."/>
            <person name="Saxena R.K."/>
            <person name="Schlueter J.A."/>
            <person name="Donoghue M.T."/>
            <person name="Azam S."/>
            <person name="Fan G."/>
            <person name="Whaley A.M."/>
            <person name="Farmer A.D."/>
            <person name="Sheridan J."/>
            <person name="Iwata A."/>
            <person name="Tuteja R."/>
            <person name="Penmetsa R.V."/>
            <person name="Wu W."/>
            <person name="Upadhyaya H.D."/>
            <person name="Yang S.P."/>
            <person name="Shah T."/>
            <person name="Saxena K.B."/>
            <person name="Michael T."/>
            <person name="McCombie W.R."/>
            <person name="Yang B."/>
            <person name="Zhang G."/>
            <person name="Yang H."/>
            <person name="Wang J."/>
            <person name="Spillane C."/>
            <person name="Cook D.R."/>
            <person name="May G.D."/>
            <person name="Xu X."/>
            <person name="Jackson S.A."/>
        </authorList>
    </citation>
    <scope>NUCLEOTIDE SEQUENCE [LARGE SCALE GENOMIC DNA]</scope>
</reference>
<dbReference type="Proteomes" id="UP000075243">
    <property type="component" value="Unassembled WGS sequence"/>
</dbReference>
<evidence type="ECO:0000313" key="2">
    <source>
        <dbReference type="Proteomes" id="UP000075243"/>
    </source>
</evidence>